<keyword evidence="1" id="KW-0472">Membrane</keyword>
<dbReference type="Proteomes" id="UP000472320">
    <property type="component" value="Unassembled WGS sequence"/>
</dbReference>
<dbReference type="AlphaFoldDB" id="A0A6L6QET0"/>
<keyword evidence="1" id="KW-1133">Transmembrane helix</keyword>
<evidence type="ECO:0000313" key="2">
    <source>
        <dbReference type="EMBL" id="MTW10166.1"/>
    </source>
</evidence>
<evidence type="ECO:0000313" key="3">
    <source>
        <dbReference type="Proteomes" id="UP000472320"/>
    </source>
</evidence>
<feature type="transmembrane region" description="Helical" evidence="1">
    <location>
        <begin position="21"/>
        <end position="42"/>
    </location>
</feature>
<reference evidence="2 3" key="1">
    <citation type="submission" date="2019-11" db="EMBL/GenBank/DDBJ databases">
        <title>Type strains purchased from KCTC, JCM and DSMZ.</title>
        <authorList>
            <person name="Lu H."/>
        </authorList>
    </citation>
    <scope>NUCLEOTIDE SEQUENCE [LARGE SCALE GENOMIC DNA]</scope>
    <source>
        <strain evidence="2 3">JCM 31587</strain>
    </source>
</reference>
<keyword evidence="3" id="KW-1185">Reference proteome</keyword>
<sequence>MDDGKYQEDLKSNRRLIRSQRLTIGGLVGCLFVALLIIYSILGAQKVIVTPPHVTESFWVSGEKVSNSYLEQMSGYVAWLMLDVTPGTINWKKDALLSFVEPAEHGKLKIRQEVEAERLKKLNASTYFLLQQLEPDEEKQQVFLTGRLRTYINGQETSVALKRYVARFVYRGGRTHLKTFEEAPNEPKNVAMASGAVR</sequence>
<dbReference type="OrthoDB" id="5362036at2"/>
<comment type="caution">
    <text evidence="2">The sequence shown here is derived from an EMBL/GenBank/DDBJ whole genome shotgun (WGS) entry which is preliminary data.</text>
</comment>
<proteinExistence type="predicted"/>
<organism evidence="2 3">
    <name type="scientific">Massilia eburnea</name>
    <dbReference type="NCBI Taxonomy" id="1776165"/>
    <lineage>
        <taxon>Bacteria</taxon>
        <taxon>Pseudomonadati</taxon>
        <taxon>Pseudomonadota</taxon>
        <taxon>Betaproteobacteria</taxon>
        <taxon>Burkholderiales</taxon>
        <taxon>Oxalobacteraceae</taxon>
        <taxon>Telluria group</taxon>
        <taxon>Massilia</taxon>
    </lineage>
</organism>
<dbReference type="InterPro" id="IPR007973">
    <property type="entry name" value="Pilus_assembly_TraE"/>
</dbReference>
<keyword evidence="1" id="KW-0812">Transmembrane</keyword>
<dbReference type="Pfam" id="PF05309">
    <property type="entry name" value="TraE"/>
    <property type="match status" value="1"/>
</dbReference>
<dbReference type="EMBL" id="WNKX01000003">
    <property type="protein sequence ID" value="MTW10166.1"/>
    <property type="molecule type" value="Genomic_DNA"/>
</dbReference>
<dbReference type="NCBIfam" id="TIGR02761">
    <property type="entry name" value="TraE_TIGR"/>
    <property type="match status" value="1"/>
</dbReference>
<evidence type="ECO:0000256" key="1">
    <source>
        <dbReference type="SAM" id="Phobius"/>
    </source>
</evidence>
<gene>
    <name evidence="2" type="primary">traE</name>
    <name evidence="2" type="ORF">GM658_06080</name>
</gene>
<accession>A0A6L6QET0</accession>
<dbReference type="RefSeq" id="WP_155453098.1">
    <property type="nucleotide sequence ID" value="NZ_WNKX01000003.1"/>
</dbReference>
<name>A0A6L6QET0_9BURK</name>
<protein>
    <submittedName>
        <fullName evidence="2">Type IV conjugative transfer system protein TraE</fullName>
    </submittedName>
</protein>